<dbReference type="GeneID" id="129323624"/>
<feature type="compositionally biased region" description="Basic and acidic residues" evidence="1">
    <location>
        <begin position="19"/>
        <end position="30"/>
    </location>
</feature>
<keyword evidence="3" id="KW-1185">Reference proteome</keyword>
<feature type="compositionally biased region" description="Basic and acidic residues" evidence="1">
    <location>
        <begin position="459"/>
        <end position="469"/>
    </location>
</feature>
<organism evidence="3 4">
    <name type="scientific">Eublepharis macularius</name>
    <name type="common">Leopard gecko</name>
    <name type="synonym">Cyrtodactylus macularius</name>
    <dbReference type="NCBI Taxonomy" id="481883"/>
    <lineage>
        <taxon>Eukaryota</taxon>
        <taxon>Metazoa</taxon>
        <taxon>Chordata</taxon>
        <taxon>Craniata</taxon>
        <taxon>Vertebrata</taxon>
        <taxon>Euteleostomi</taxon>
        <taxon>Lepidosauria</taxon>
        <taxon>Squamata</taxon>
        <taxon>Bifurcata</taxon>
        <taxon>Gekkota</taxon>
        <taxon>Eublepharidae</taxon>
        <taxon>Eublepharinae</taxon>
        <taxon>Eublepharis</taxon>
    </lineage>
</organism>
<dbReference type="InterPro" id="IPR031462">
    <property type="entry name" value="CTSRT"/>
</dbReference>
<accession>A0AA97IV22</accession>
<dbReference type="PANTHER" id="PTHR21665:SF2">
    <property type="entry name" value="CATION CHANNEL SPERM-ASSOCIATED TARGETING SUBUNIT TAU"/>
    <property type="match status" value="1"/>
</dbReference>
<proteinExistence type="predicted"/>
<reference evidence="4" key="1">
    <citation type="submission" date="2025-08" db="UniProtKB">
        <authorList>
            <consortium name="RefSeq"/>
        </authorList>
    </citation>
    <scope>IDENTIFICATION</scope>
    <source>
        <tissue evidence="4">Blood</tissue>
    </source>
</reference>
<evidence type="ECO:0000259" key="2">
    <source>
        <dbReference type="Pfam" id="PF15729"/>
    </source>
</evidence>
<evidence type="ECO:0000313" key="3">
    <source>
        <dbReference type="Proteomes" id="UP001190640"/>
    </source>
</evidence>
<protein>
    <submittedName>
        <fullName evidence="4">Cation channel sperm-associated targeting subunit tau</fullName>
    </submittedName>
</protein>
<name>A0AA97IV22_EUBMA</name>
<feature type="region of interest" description="Disordered" evidence="1">
    <location>
        <begin position="1"/>
        <end position="55"/>
    </location>
</feature>
<feature type="compositionally biased region" description="Basic and acidic residues" evidence="1">
    <location>
        <begin position="1377"/>
        <end position="1396"/>
    </location>
</feature>
<dbReference type="RefSeq" id="XP_054826120.1">
    <property type="nucleotide sequence ID" value="XM_054970145.1"/>
</dbReference>
<dbReference type="InterPro" id="IPR048363">
    <property type="entry name" value="CTSRT_C2"/>
</dbReference>
<feature type="region of interest" description="Disordered" evidence="1">
    <location>
        <begin position="902"/>
        <end position="950"/>
    </location>
</feature>
<dbReference type="Proteomes" id="UP001190640">
    <property type="component" value="Chromosome 2"/>
</dbReference>
<feature type="compositionally biased region" description="Basic and acidic residues" evidence="1">
    <location>
        <begin position="1536"/>
        <end position="1554"/>
    </location>
</feature>
<gene>
    <name evidence="4" type="primary">C2CD6</name>
</gene>
<feature type="region of interest" description="Disordered" evidence="1">
    <location>
        <begin position="510"/>
        <end position="601"/>
    </location>
</feature>
<dbReference type="CTD" id="151254"/>
<feature type="region of interest" description="Disordered" evidence="1">
    <location>
        <begin position="451"/>
        <end position="498"/>
    </location>
</feature>
<feature type="domain" description="Cation channel sperm-associated targeting subunit tau C2" evidence="2">
    <location>
        <begin position="120"/>
        <end position="264"/>
    </location>
</feature>
<feature type="region of interest" description="Disordered" evidence="1">
    <location>
        <begin position="1305"/>
        <end position="1403"/>
    </location>
</feature>
<feature type="compositionally biased region" description="Basic and acidic residues" evidence="1">
    <location>
        <begin position="1357"/>
        <end position="1371"/>
    </location>
</feature>
<sequence length="1602" mass="177478">MAGAAAAHKESLELPAGEARGRRSSWRESICRAVGGRGASQSLTSRSSELSSGPESSAASAFSRLSVATLLGLSGLGPSASGTTDQPKTEKARSLLRLLLRNQKSPENSGSELNTDIHNLIPCGDVVGLLAVSVKQLKDFTPKFNVKRDTSLLIRISIDKIMKCTNPQVYRANQKSSKKITTIYFGDVRYFSVKVPNQKSDCRNRIVLELVGFEGPKDFPRLFGTVTMHLYEVIQRQSFTEICAVRIRNMVFCMAEVEFMFCYGCFGYGYSHQLKLPGADPAKAVACSMFMRVPPPKDRKDQASNVIKPQLMDYPAFLSPDLNVTVGNVELEAPIKDSEDYQTLQNALKEPPRERLVKMKQEYRSLKTWREKAEYLDQLILKRGPKTKPGLTKVSRFKQMVGKVQHPVIKESASDSAPETVLHEEKQPEFMADLLSAARIPVMPSTISEIPVSSRQRKTYSDTDSERECGLPPSADTLPSVPALTVTSSGSAASHVPSDIMGSFESKIRRTEISRESETSLSSSGGVPAEFSDGPAEAGDSESTAVGSLGSRAAEEEPPPPAKQSPRLMQESHFRSEAFVEVPDEAEAPKPPESANEILPQWPWKEIEFQEAVFSGDKFEPFLRHIRGVQPPVLPEGKVDETSIFGHLENTRPYVEIKEQEDQDPPRPMPPTKAVSSSGPKLVQSGEQLSILRLIEKKIELEEEEPQLAIQKDEEPNPWTVEPDLPQKPLEKFVSEPEVKQVHISFKRSVEDFLVNRLINVIALKSLLSKNVENLVEERLLEAEVSEELEDSMDTVESLPDEKRKHLLGGRQPRSGERLSEVDIRNLKTVASQNLQANLIGKLSAHGIISGMELAENNQKVSTSSSLEEDLLQSKKHLSKETISQTDIITLKSLSDLLLGDSSKMESAQSSQEDQRGVGEPGPSESKMDDGESALGVQSQSCSVEGTNTEAGLGKECLPKSLEIIRVRLPMSTETELTKKSLSEPEVGLKSDPNKTVNDTVIEKLLKAELVSLKSFLSKGLQDHFKDKLSETGLSTKEDFEKVCQKLSLNVKDELTTALEKALPGGGQVSSKESLPELCAVKGQPVFNESIRNFLLETLSESEIANLKSVLNKKIQDHLLERLSEIGLITEEELIKVLENFFPVVAQEALPGGVNEKISFEKEKIARSVSSLTQSLQDRFSEEELKNLKSLLNRLLKEDHRDRLSESDIKGLTSVLQKNFKDLPIQSSSETGISREVEIKDGHSRSLLTIEESSPEDTTVGVAEKEKCYSKDSLSKMISDEKLGLGEKPDLSVNGVFDTEAMNKETQTNGFISPPKKLAMQGEKPDPSIDSVWGTEKHSETQTTDFIVPPKKVKQSSKKESDRLQSSDKPDMPNPKKRYETIFKNKLSDDSLKRTPEPFTSSSFLSAHDIGVQTEIKNYLSRPPGYLPKPTFPVNPQTFLFLHSESEEEARPASKLPHKSRRSKRPDQLSKKDAMPHYLQQVVVNTPVKKEKTTGRIMPKDVLKEKGRKHCEPPFPKLTATESKRDMKTTAAPGVARKESLKQKSEKKRDEIRPRKSFSKIAVLSDPQPQNVGGTPPDKPSATQFPGPWRTKGNAPVRTGIV</sequence>
<evidence type="ECO:0000313" key="4">
    <source>
        <dbReference type="RefSeq" id="XP_054826120.1"/>
    </source>
</evidence>
<dbReference type="PANTHER" id="PTHR21665">
    <property type="entry name" value="CATION CHANNEL SPERM-ASSOCIATED TARGETING SUBUNIT TAU"/>
    <property type="match status" value="1"/>
</dbReference>
<dbReference type="Pfam" id="PF15729">
    <property type="entry name" value="CTSRT"/>
    <property type="match status" value="1"/>
</dbReference>
<dbReference type="KEGG" id="emc:129323624"/>
<feature type="compositionally biased region" description="Polar residues" evidence="1">
    <location>
        <begin position="936"/>
        <end position="950"/>
    </location>
</feature>
<feature type="compositionally biased region" description="Basic and acidic residues" evidence="1">
    <location>
        <begin position="1465"/>
        <end position="1475"/>
    </location>
</feature>
<feature type="region of interest" description="Disordered" evidence="1">
    <location>
        <begin position="1502"/>
        <end position="1602"/>
    </location>
</feature>
<evidence type="ECO:0000256" key="1">
    <source>
        <dbReference type="SAM" id="MobiDB-lite"/>
    </source>
</evidence>
<feature type="compositionally biased region" description="Low complexity" evidence="1">
    <location>
        <begin position="39"/>
        <end position="55"/>
    </location>
</feature>
<feature type="region of interest" description="Disordered" evidence="1">
    <location>
        <begin position="1443"/>
        <end position="1477"/>
    </location>
</feature>
<feature type="region of interest" description="Disordered" evidence="1">
    <location>
        <begin position="658"/>
        <end position="680"/>
    </location>
</feature>